<dbReference type="InterPro" id="IPR025965">
    <property type="entry name" value="FlgD/Vpr_Ig-like"/>
</dbReference>
<dbReference type="RefSeq" id="WP_091194582.1">
    <property type="nucleotide sequence ID" value="NZ_FOVE01000011.1"/>
</dbReference>
<dbReference type="EMBL" id="FOVE01000011">
    <property type="protein sequence ID" value="SFN54330.1"/>
    <property type="molecule type" value="Genomic_DNA"/>
</dbReference>
<evidence type="ECO:0000256" key="4">
    <source>
        <dbReference type="ARBA" id="ARBA00024746"/>
    </source>
</evidence>
<sequence length="228" mass="24126">MATTTSSTGSTQQTSFDYTSLNKTTTTSKTDMEDQSDRFMKLLVTQLQNQDPMNPMESAEMTSQMAQINTVTGINKLNTTMTQLMSAYSASQGMQAATVIGHDVMAPGSTMTFDGSTAMDMALNLSATTENIRISIVDKNGNVVEQRTQSSAAAGTVSMNWDGKLADGSMAPAGQYKIVARGTVDGKDVALDTLTWQKAGSVELSSSGVKVVLADGSAVDFAKVTKIR</sequence>
<evidence type="ECO:0000256" key="1">
    <source>
        <dbReference type="ARBA" id="ARBA00010577"/>
    </source>
</evidence>
<evidence type="ECO:0000256" key="5">
    <source>
        <dbReference type="RuleBase" id="RU362076"/>
    </source>
</evidence>
<gene>
    <name evidence="8" type="ORF">SAMN05660284_01739</name>
</gene>
<dbReference type="Pfam" id="PF03963">
    <property type="entry name" value="FlgD"/>
    <property type="match status" value="1"/>
</dbReference>
<keyword evidence="8" id="KW-0282">Flagellum</keyword>
<comment type="similarity">
    <text evidence="1 5">Belongs to the FlgD family.</text>
</comment>
<dbReference type="STRING" id="83765.SAMN05660284_01739"/>
<evidence type="ECO:0000313" key="9">
    <source>
        <dbReference type="Proteomes" id="UP000242869"/>
    </source>
</evidence>
<evidence type="ECO:0000259" key="7">
    <source>
        <dbReference type="Pfam" id="PF13861"/>
    </source>
</evidence>
<dbReference type="OrthoDB" id="9785233at2"/>
<protein>
    <recommendedName>
        <fullName evidence="2 5">Basal-body rod modification protein FlgD</fullName>
    </recommendedName>
</protein>
<keyword evidence="8" id="KW-0966">Cell projection</keyword>
<dbReference type="Proteomes" id="UP000242869">
    <property type="component" value="Unassembled WGS sequence"/>
</dbReference>
<reference evidence="9" key="1">
    <citation type="submission" date="2016-10" db="EMBL/GenBank/DDBJ databases">
        <authorList>
            <person name="Varghese N."/>
            <person name="Submissions S."/>
        </authorList>
    </citation>
    <scope>NUCLEOTIDE SEQUENCE [LARGE SCALE GENOMIC DNA]</scope>
    <source>
        <strain evidence="9">DSM 6150</strain>
    </source>
</reference>
<dbReference type="InterPro" id="IPR005648">
    <property type="entry name" value="FlgD"/>
</dbReference>
<dbReference type="Pfam" id="PF13861">
    <property type="entry name" value="FLgD_tudor"/>
    <property type="match status" value="1"/>
</dbReference>
<dbReference type="GO" id="GO:0044781">
    <property type="term" value="P:bacterial-type flagellum organization"/>
    <property type="evidence" value="ECO:0007669"/>
    <property type="project" value="UniProtKB-UniRule"/>
</dbReference>
<evidence type="ECO:0000256" key="2">
    <source>
        <dbReference type="ARBA" id="ARBA00016013"/>
    </source>
</evidence>
<evidence type="ECO:0000256" key="3">
    <source>
        <dbReference type="ARBA" id="ARBA00022795"/>
    </source>
</evidence>
<comment type="function">
    <text evidence="4 5">Required for flagellar hook formation. May act as a scaffolding protein.</text>
</comment>
<feature type="domain" description="FlgD Tudor-like" evidence="7">
    <location>
        <begin position="91"/>
        <end position="225"/>
    </location>
</feature>
<accession>A0A1I4ZWB7</accession>
<keyword evidence="3 5" id="KW-1005">Bacterial flagellum biogenesis</keyword>
<dbReference type="InterPro" id="IPR025963">
    <property type="entry name" value="FLgD_Tudor"/>
</dbReference>
<organism evidence="8 9">
    <name type="scientific">Formivibrio citricus</name>
    <dbReference type="NCBI Taxonomy" id="83765"/>
    <lineage>
        <taxon>Bacteria</taxon>
        <taxon>Pseudomonadati</taxon>
        <taxon>Pseudomonadota</taxon>
        <taxon>Betaproteobacteria</taxon>
        <taxon>Neisseriales</taxon>
        <taxon>Chitinibacteraceae</taxon>
        <taxon>Formivibrio</taxon>
    </lineage>
</organism>
<evidence type="ECO:0000313" key="8">
    <source>
        <dbReference type="EMBL" id="SFN54330.1"/>
    </source>
</evidence>
<dbReference type="AlphaFoldDB" id="A0A1I4ZWB7"/>
<dbReference type="Gene3D" id="2.30.30.910">
    <property type="match status" value="1"/>
</dbReference>
<dbReference type="Pfam" id="PF13860">
    <property type="entry name" value="FlgD_ig"/>
    <property type="match status" value="1"/>
</dbReference>
<keyword evidence="9" id="KW-1185">Reference proteome</keyword>
<name>A0A1I4ZWB7_9NEIS</name>
<evidence type="ECO:0000259" key="6">
    <source>
        <dbReference type="Pfam" id="PF13860"/>
    </source>
</evidence>
<feature type="domain" description="FlgD/Vpr Ig-like" evidence="6">
    <location>
        <begin position="109"/>
        <end position="183"/>
    </location>
</feature>
<proteinExistence type="inferred from homology"/>
<dbReference type="Gene3D" id="2.60.40.4070">
    <property type="match status" value="1"/>
</dbReference>
<keyword evidence="8" id="KW-0969">Cilium</keyword>